<organism evidence="1 2">
    <name type="scientific">Citrobacter europaeus</name>
    <dbReference type="NCBI Taxonomy" id="1914243"/>
    <lineage>
        <taxon>Bacteria</taxon>
        <taxon>Pseudomonadati</taxon>
        <taxon>Pseudomonadota</taxon>
        <taxon>Gammaproteobacteria</taxon>
        <taxon>Enterobacterales</taxon>
        <taxon>Enterobacteriaceae</taxon>
        <taxon>Citrobacter</taxon>
    </lineage>
</organism>
<sequence length="819" mass="93689">MDVYKLIDVEIKKSILRSEDYDATELQNLLEIVYDDIYECRDVDNVRKSISKLSQVFHAIGDNTVSVLVFILMNKLNTLNGVKILKHSVMDVEPVFDKLTSYIESEIITNNGRLDFLNHKKGETTLGKKKLYATVSSMLKQYLRNTDKEIDGINIAIVLLINMWDISPKLDRLHEFYILFCSFLHKLHLNQQTQMVRDLAETSLLLGFRNKTLHYSFYVRMAVYSRQFNIIDSLISAQLMIHGYNYTHQENEIFISKSLLELFISLRNFKFYHFAEKVKQAHEELNVEDPYDKHQFDMAVFNMKLLMGDKEIFSSVNEYLRDNDVLEFDISSGMPWLVLLLNLKRQNITQFEKFHNLTESLGKLELHEDLCGSSVIIDYKKAMSSEVQENKEAVLKGISNVFQSRSYTDVNYELTMLQPVVINLLKNSIKSNDFEGILIAHALSSGALGFDINSEEVATDVSPLKNTINLLSPTIFDDYFNHISCLMDQSEQSVFLWVGCCDEFSYSVCLKQREFSLYINESFSKKDLRNWDSTQTELLAFNDQPNLKSILDSNGDHWERESQVIIDNLPILTDVCEANNIIIFRDVNISYLPPNLIKTTSGELLVDLAPLHIPSTVELYIKSEPFKIDCNNVKLWAPVEEGDFAINIAFDKIDNLFKNDALIKITSLNPRTDLNKDINIFISHGGKDRLYGFKSISPAEDKYFINENDVFGTGKVAILFICHSGSSKSAMFATKMDGLVSKILELGYECVLAPAWSYNVMLTGIWTRNFVDSLNDGNSLSESTYHANKCVKSTYPSIGAYAAMHLFGNDSLILDDHQN</sequence>
<evidence type="ECO:0008006" key="3">
    <source>
        <dbReference type="Google" id="ProtNLM"/>
    </source>
</evidence>
<proteinExistence type="predicted"/>
<keyword evidence="2" id="KW-1185">Reference proteome</keyword>
<protein>
    <recommendedName>
        <fullName evidence="3">CHAT domain-containing protein</fullName>
    </recommendedName>
</protein>
<dbReference type="EMBL" id="FLUX01000047">
    <property type="protein sequence ID" value="SBW28387.1"/>
    <property type="molecule type" value="Genomic_DNA"/>
</dbReference>
<reference evidence="1 2" key="1">
    <citation type="submission" date="2016-04" db="EMBL/GenBank/DDBJ databases">
        <authorList>
            <person name="Mornico D."/>
        </authorList>
    </citation>
    <scope>NUCLEOTIDE SEQUENCE [LARGE SCALE GENOMIC DNA]</scope>
    <source>
        <strain evidence="1 2">A121</strain>
    </source>
</reference>
<gene>
    <name evidence="1" type="ORF">BN4901_4663</name>
</gene>
<dbReference type="RefSeq" id="WP_087051729.1">
    <property type="nucleotide sequence ID" value="NZ_FLUX01000047.1"/>
</dbReference>
<comment type="caution">
    <text evidence="1">The sequence shown here is derived from an EMBL/GenBank/DDBJ whole genome shotgun (WGS) entry which is preliminary data.</text>
</comment>
<evidence type="ECO:0000313" key="2">
    <source>
        <dbReference type="Proteomes" id="UP000195338"/>
    </source>
</evidence>
<evidence type="ECO:0000313" key="1">
    <source>
        <dbReference type="EMBL" id="SBW28387.1"/>
    </source>
</evidence>
<dbReference type="Proteomes" id="UP000195338">
    <property type="component" value="Unassembled WGS sequence"/>
</dbReference>
<accession>A0ABY0JVN0</accession>
<name>A0ABY0JVN0_9ENTR</name>